<organism evidence="6 7">
    <name type="scientific">Paenibacillus aestuarii</name>
    <dbReference type="NCBI Taxonomy" id="516965"/>
    <lineage>
        <taxon>Bacteria</taxon>
        <taxon>Bacillati</taxon>
        <taxon>Bacillota</taxon>
        <taxon>Bacilli</taxon>
        <taxon>Bacillales</taxon>
        <taxon>Paenibacillaceae</taxon>
        <taxon>Paenibacillus</taxon>
    </lineage>
</organism>
<sequence>MKEIILGEVKQFAQFPAEILVDNKPYFLMKEDDSYTLMSRRCPHAGDTVELEDGELVCPMHGWTFEVHTGRCHNVPSARLACLDVSMKDGNLVVVMP</sequence>
<keyword evidence="7" id="KW-1185">Reference proteome</keyword>
<dbReference type="InterPro" id="IPR017941">
    <property type="entry name" value="Rieske_2Fe-2S"/>
</dbReference>
<evidence type="ECO:0000256" key="2">
    <source>
        <dbReference type="ARBA" id="ARBA00022723"/>
    </source>
</evidence>
<reference evidence="7" key="1">
    <citation type="journal article" date="2019" name="Int. J. Syst. Evol. Microbiol.">
        <title>The Global Catalogue of Microorganisms (GCM) 10K type strain sequencing project: providing services to taxonomists for standard genome sequencing and annotation.</title>
        <authorList>
            <consortium name="The Broad Institute Genomics Platform"/>
            <consortium name="The Broad Institute Genome Sequencing Center for Infectious Disease"/>
            <person name="Wu L."/>
            <person name="Ma J."/>
        </authorList>
    </citation>
    <scope>NUCLEOTIDE SEQUENCE [LARGE SCALE GENOMIC DNA]</scope>
    <source>
        <strain evidence="7">KACC 11904</strain>
    </source>
</reference>
<accession>A0ABW0K5X0</accession>
<dbReference type="RefSeq" id="WP_270878680.1">
    <property type="nucleotide sequence ID" value="NZ_JAQFVF010000021.1"/>
</dbReference>
<dbReference type="Pfam" id="PF00355">
    <property type="entry name" value="Rieske"/>
    <property type="match status" value="1"/>
</dbReference>
<evidence type="ECO:0000313" key="7">
    <source>
        <dbReference type="Proteomes" id="UP001596044"/>
    </source>
</evidence>
<dbReference type="SUPFAM" id="SSF50022">
    <property type="entry name" value="ISP domain"/>
    <property type="match status" value="1"/>
</dbReference>
<keyword evidence="4" id="KW-0411">Iron-sulfur</keyword>
<keyword evidence="1" id="KW-0001">2Fe-2S</keyword>
<feature type="domain" description="Rieske" evidence="5">
    <location>
        <begin position="31"/>
        <end position="94"/>
    </location>
</feature>
<proteinExistence type="predicted"/>
<dbReference type="Proteomes" id="UP001596044">
    <property type="component" value="Unassembled WGS sequence"/>
</dbReference>
<keyword evidence="3" id="KW-0408">Iron</keyword>
<evidence type="ECO:0000256" key="3">
    <source>
        <dbReference type="ARBA" id="ARBA00023004"/>
    </source>
</evidence>
<keyword evidence="2" id="KW-0479">Metal-binding</keyword>
<protein>
    <submittedName>
        <fullName evidence="6">Rieske (2Fe-2S) protein</fullName>
    </submittedName>
</protein>
<evidence type="ECO:0000259" key="5">
    <source>
        <dbReference type="PROSITE" id="PS51296"/>
    </source>
</evidence>
<evidence type="ECO:0000256" key="4">
    <source>
        <dbReference type="ARBA" id="ARBA00023014"/>
    </source>
</evidence>
<evidence type="ECO:0000256" key="1">
    <source>
        <dbReference type="ARBA" id="ARBA00022714"/>
    </source>
</evidence>
<gene>
    <name evidence="6" type="ORF">ACFPOG_11235</name>
</gene>
<name>A0ABW0K5X0_9BACL</name>
<dbReference type="CDD" id="cd03467">
    <property type="entry name" value="Rieske"/>
    <property type="match status" value="1"/>
</dbReference>
<dbReference type="PROSITE" id="PS51296">
    <property type="entry name" value="RIESKE"/>
    <property type="match status" value="1"/>
</dbReference>
<dbReference type="InterPro" id="IPR036922">
    <property type="entry name" value="Rieske_2Fe-2S_sf"/>
</dbReference>
<dbReference type="EMBL" id="JBHSMJ010000012">
    <property type="protein sequence ID" value="MFC5448840.1"/>
    <property type="molecule type" value="Genomic_DNA"/>
</dbReference>
<evidence type="ECO:0000313" key="6">
    <source>
        <dbReference type="EMBL" id="MFC5448840.1"/>
    </source>
</evidence>
<comment type="caution">
    <text evidence="6">The sequence shown here is derived from an EMBL/GenBank/DDBJ whole genome shotgun (WGS) entry which is preliminary data.</text>
</comment>
<dbReference type="Gene3D" id="2.102.10.10">
    <property type="entry name" value="Rieske [2Fe-2S] iron-sulphur domain"/>
    <property type="match status" value="1"/>
</dbReference>